<dbReference type="Proteomes" id="UP001056120">
    <property type="component" value="Linkage Group LG22"/>
</dbReference>
<sequence length="258" mass="29713">MDQIKQTLKKTPKSLSRKSHSRSPRHETEVLNALTTDCTPRSSPPPHAGDNAAVKLWFFPQWFVQMAFRGRGRGRGGFGNRGGGFAKEEKYEVFPEIKEYPDVNLKQKEEFRRLISWGDSLEKFWISSPYHLGASGKDSERNGGIRKASLSDYMKMTDDYVPAELVARNVRHNNKKIRWDPQSDLQRLDLFEKLDKGPQGQDDGEKEKKEDEDDDEDNENIEEEEEDSGDDYDQNPDFDDDEDDFNMNDDGGGDEGYY</sequence>
<dbReference type="EMBL" id="CM042039">
    <property type="protein sequence ID" value="KAI3726330.1"/>
    <property type="molecule type" value="Genomic_DNA"/>
</dbReference>
<comment type="caution">
    <text evidence="1">The sequence shown here is derived from an EMBL/GenBank/DDBJ whole genome shotgun (WGS) entry which is preliminary data.</text>
</comment>
<reference evidence="2" key="1">
    <citation type="journal article" date="2022" name="Mol. Ecol. Resour.">
        <title>The genomes of chicory, endive, great burdock and yacon provide insights into Asteraceae palaeo-polyploidization history and plant inulin production.</title>
        <authorList>
            <person name="Fan W."/>
            <person name="Wang S."/>
            <person name="Wang H."/>
            <person name="Wang A."/>
            <person name="Jiang F."/>
            <person name="Liu H."/>
            <person name="Zhao H."/>
            <person name="Xu D."/>
            <person name="Zhang Y."/>
        </authorList>
    </citation>
    <scope>NUCLEOTIDE SEQUENCE [LARGE SCALE GENOMIC DNA]</scope>
    <source>
        <strain evidence="2">cv. Yunnan</strain>
    </source>
</reference>
<gene>
    <name evidence="1" type="ORF">L1987_66127</name>
</gene>
<reference evidence="1 2" key="2">
    <citation type="journal article" date="2022" name="Mol. Ecol. Resour.">
        <title>The genomes of chicory, endive, great burdock and yacon provide insights into Asteraceae paleo-polyploidization history and plant inulin production.</title>
        <authorList>
            <person name="Fan W."/>
            <person name="Wang S."/>
            <person name="Wang H."/>
            <person name="Wang A."/>
            <person name="Jiang F."/>
            <person name="Liu H."/>
            <person name="Zhao H."/>
            <person name="Xu D."/>
            <person name="Zhang Y."/>
        </authorList>
    </citation>
    <scope>NUCLEOTIDE SEQUENCE [LARGE SCALE GENOMIC DNA]</scope>
    <source>
        <strain evidence="2">cv. Yunnan</strain>
        <tissue evidence="1">Leaves</tissue>
    </source>
</reference>
<name>A0ACB9BWF7_9ASTR</name>
<evidence type="ECO:0000313" key="1">
    <source>
        <dbReference type="EMBL" id="KAI3726330.1"/>
    </source>
</evidence>
<protein>
    <submittedName>
        <fullName evidence="1">Uncharacterized protein</fullName>
    </submittedName>
</protein>
<keyword evidence="2" id="KW-1185">Reference proteome</keyword>
<evidence type="ECO:0000313" key="2">
    <source>
        <dbReference type="Proteomes" id="UP001056120"/>
    </source>
</evidence>
<organism evidence="1 2">
    <name type="scientific">Smallanthus sonchifolius</name>
    <dbReference type="NCBI Taxonomy" id="185202"/>
    <lineage>
        <taxon>Eukaryota</taxon>
        <taxon>Viridiplantae</taxon>
        <taxon>Streptophyta</taxon>
        <taxon>Embryophyta</taxon>
        <taxon>Tracheophyta</taxon>
        <taxon>Spermatophyta</taxon>
        <taxon>Magnoliopsida</taxon>
        <taxon>eudicotyledons</taxon>
        <taxon>Gunneridae</taxon>
        <taxon>Pentapetalae</taxon>
        <taxon>asterids</taxon>
        <taxon>campanulids</taxon>
        <taxon>Asterales</taxon>
        <taxon>Asteraceae</taxon>
        <taxon>Asteroideae</taxon>
        <taxon>Heliantheae alliance</taxon>
        <taxon>Millerieae</taxon>
        <taxon>Smallanthus</taxon>
    </lineage>
</organism>
<proteinExistence type="predicted"/>
<accession>A0ACB9BWF7</accession>